<dbReference type="PANTHER" id="PTHR23416:SF78">
    <property type="entry name" value="LIPOPOLYSACCHARIDE BIOSYNTHESIS O-ACETYL TRANSFERASE WBBJ-RELATED"/>
    <property type="match status" value="1"/>
</dbReference>
<dbReference type="InterPro" id="IPR011004">
    <property type="entry name" value="Trimer_LpxA-like_sf"/>
</dbReference>
<dbReference type="RefSeq" id="WP_163085687.1">
    <property type="nucleotide sequence ID" value="NZ_JAAAWN010000013.1"/>
</dbReference>
<sequence length="255" mass="27270">MRSGIDKIIGSPGFSDFEDTVNFRNIINQESSNIEIKGSKENEVIIDSDCQGVNLAINFIGSSSGNKVIIGSGSQLKGQININGSFNTLLFMGNSAGVSYVRAEVNNNNNAIYIGKRFSSNGAHLSVAGNCKILIGEDAMFANGIYLRTSDMHALIDLNTSKTLNHNSKAGGRIVVGPHVWLGQDALLLKDVEIGYGSVIGARSVVSKSVSPKSLAVGVPAKVIRKNISWTRQLFPNSQHVSNVKELLSNYGNNS</sequence>
<dbReference type="PROSITE" id="PS00101">
    <property type="entry name" value="HEXAPEP_TRANSFERASES"/>
    <property type="match status" value="1"/>
</dbReference>
<evidence type="ECO:0000313" key="3">
    <source>
        <dbReference type="EMBL" id="NDV91703.1"/>
    </source>
</evidence>
<gene>
    <name evidence="3" type="ORF">GTH32_10960</name>
</gene>
<keyword evidence="2" id="KW-0677">Repeat</keyword>
<dbReference type="SUPFAM" id="SSF51161">
    <property type="entry name" value="Trimeric LpxA-like enzymes"/>
    <property type="match status" value="1"/>
</dbReference>
<dbReference type="PANTHER" id="PTHR23416">
    <property type="entry name" value="SIALIC ACID SYNTHASE-RELATED"/>
    <property type="match status" value="1"/>
</dbReference>
<dbReference type="AlphaFoldDB" id="A0A7X5LLR6"/>
<comment type="caution">
    <text evidence="3">The sequence shown here is derived from an EMBL/GenBank/DDBJ whole genome shotgun (WGS) entry which is preliminary data.</text>
</comment>
<reference evidence="3 4" key="1">
    <citation type="submission" date="2020-01" db="EMBL/GenBank/DDBJ databases">
        <authorList>
            <person name="Chen J."/>
            <person name="Zhu S."/>
            <person name="Yang J."/>
        </authorList>
    </citation>
    <scope>NUCLEOTIDE SEQUENCE [LARGE SCALE GENOMIC DNA]</scope>
    <source>
        <strain evidence="3 4">345S023</strain>
    </source>
</reference>
<dbReference type="CDD" id="cd04647">
    <property type="entry name" value="LbH_MAT_like"/>
    <property type="match status" value="1"/>
</dbReference>
<dbReference type="GO" id="GO:0016740">
    <property type="term" value="F:transferase activity"/>
    <property type="evidence" value="ECO:0007669"/>
    <property type="project" value="UniProtKB-KW"/>
</dbReference>
<evidence type="ECO:0000313" key="4">
    <source>
        <dbReference type="Proteomes" id="UP000470213"/>
    </source>
</evidence>
<evidence type="ECO:0008006" key="5">
    <source>
        <dbReference type="Google" id="ProtNLM"/>
    </source>
</evidence>
<protein>
    <recommendedName>
        <fullName evidence="5">Acyltransferase</fullName>
    </recommendedName>
</protein>
<evidence type="ECO:0000256" key="2">
    <source>
        <dbReference type="ARBA" id="ARBA00022737"/>
    </source>
</evidence>
<dbReference type="Proteomes" id="UP000470213">
    <property type="component" value="Unassembled WGS sequence"/>
</dbReference>
<proteinExistence type="predicted"/>
<dbReference type="Gene3D" id="2.160.10.10">
    <property type="entry name" value="Hexapeptide repeat proteins"/>
    <property type="match status" value="1"/>
</dbReference>
<name>A0A7X5LLR6_9ALTE</name>
<organism evidence="3 4">
    <name type="scientific">Alteromonas profundi</name>
    <dbReference type="NCBI Taxonomy" id="2696062"/>
    <lineage>
        <taxon>Bacteria</taxon>
        <taxon>Pseudomonadati</taxon>
        <taxon>Pseudomonadota</taxon>
        <taxon>Gammaproteobacteria</taxon>
        <taxon>Alteromonadales</taxon>
        <taxon>Alteromonadaceae</taxon>
        <taxon>Alteromonas/Salinimonas group</taxon>
        <taxon>Alteromonas</taxon>
    </lineage>
</organism>
<dbReference type="InterPro" id="IPR051159">
    <property type="entry name" value="Hexapeptide_acetyltransf"/>
</dbReference>
<evidence type="ECO:0000256" key="1">
    <source>
        <dbReference type="ARBA" id="ARBA00022679"/>
    </source>
</evidence>
<dbReference type="EMBL" id="JAAAWN010000013">
    <property type="protein sequence ID" value="NDV91703.1"/>
    <property type="molecule type" value="Genomic_DNA"/>
</dbReference>
<accession>A0A7X5LLR6</accession>
<dbReference type="InterPro" id="IPR018357">
    <property type="entry name" value="Hexapep_transf_CS"/>
</dbReference>
<keyword evidence="4" id="KW-1185">Reference proteome</keyword>
<keyword evidence="1" id="KW-0808">Transferase</keyword>